<evidence type="ECO:0000256" key="2">
    <source>
        <dbReference type="ARBA" id="ARBA00022525"/>
    </source>
</evidence>
<gene>
    <name evidence="4" type="ORF">C2869_03980</name>
</gene>
<evidence type="ECO:0000256" key="1">
    <source>
        <dbReference type="ARBA" id="ARBA00004613"/>
    </source>
</evidence>
<sequence length="356" mass="39735">MLRLSSLVFSLTLVLLSPLLAAKQGDFKVWRKLDRELPPANIAVSESGRVFMSTHLAYGAEHKVVELLQDGSYQPYPNTEFYPPLNGVLGAIVDNKDIFWFLDTIWGKDAMGRVIGWDINKNQLHKIFYIARPIVNDAYILNDMAVDRTNNAIYITETADANTSALLVLDIETGLVRRVLSGSFATVPQNKVMKIDGLTVQMQGKPAKIGVNPITIDTQNEWVYFAPMTSDTLYRVQTKDLLNTALSEAQLTTKVEKYANKPFGDGITMDAQNNIYVSDLENNAIGVITPDRKYRILHQDNKILSWVEGFATAGKQGIYATANKLHHSPAFNKTQPTPSDFYIVQFEALAYATPGR</sequence>
<proteinExistence type="predicted"/>
<dbReference type="SUPFAM" id="SSF63829">
    <property type="entry name" value="Calcium-dependent phosphotriesterase"/>
    <property type="match status" value="1"/>
</dbReference>
<accession>A0A2S0VN59</accession>
<reference evidence="4 5" key="1">
    <citation type="submission" date="2018-01" db="EMBL/GenBank/DDBJ databases">
        <title>Genome sequence of a Cantenovulum-like bacteria.</title>
        <authorList>
            <person name="Tan W.R."/>
            <person name="Lau N.-S."/>
            <person name="Go F."/>
            <person name="Amirul A.-A.A."/>
        </authorList>
    </citation>
    <scope>NUCLEOTIDE SEQUENCE [LARGE SCALE GENOMIC DNA]</scope>
    <source>
        <strain evidence="4 5">CCB-QB4</strain>
    </source>
</reference>
<dbReference type="InterPro" id="IPR017996">
    <property type="entry name" value="MRJP/yellow-related"/>
</dbReference>
<keyword evidence="5" id="KW-1185">Reference proteome</keyword>
<comment type="subcellular location">
    <subcellularLocation>
        <location evidence="1">Secreted</location>
    </subcellularLocation>
</comment>
<dbReference type="Proteomes" id="UP000244441">
    <property type="component" value="Chromosome"/>
</dbReference>
<organism evidence="4 5">
    <name type="scientific">Saccharobesus litoralis</name>
    <dbReference type="NCBI Taxonomy" id="2172099"/>
    <lineage>
        <taxon>Bacteria</taxon>
        <taxon>Pseudomonadati</taxon>
        <taxon>Pseudomonadota</taxon>
        <taxon>Gammaproteobacteria</taxon>
        <taxon>Alteromonadales</taxon>
        <taxon>Alteromonadaceae</taxon>
        <taxon>Saccharobesus</taxon>
    </lineage>
</organism>
<evidence type="ECO:0000256" key="3">
    <source>
        <dbReference type="SAM" id="SignalP"/>
    </source>
</evidence>
<dbReference type="PANTHER" id="PTHR10009:SF18">
    <property type="entry name" value="PROTEIN YELLOW-LIKE PROTEIN"/>
    <property type="match status" value="1"/>
</dbReference>
<dbReference type="GO" id="GO:0005576">
    <property type="term" value="C:extracellular region"/>
    <property type="evidence" value="ECO:0007669"/>
    <property type="project" value="UniProtKB-SubCell"/>
</dbReference>
<feature type="signal peptide" evidence="3">
    <location>
        <begin position="1"/>
        <end position="21"/>
    </location>
</feature>
<dbReference type="AlphaFoldDB" id="A0A2S0VN59"/>
<feature type="chain" id="PRO_5015515092" description="Major royal jelly protein" evidence="3">
    <location>
        <begin position="22"/>
        <end position="356"/>
    </location>
</feature>
<dbReference type="InterPro" id="IPR011042">
    <property type="entry name" value="6-blade_b-propeller_TolB-like"/>
</dbReference>
<evidence type="ECO:0000313" key="5">
    <source>
        <dbReference type="Proteomes" id="UP000244441"/>
    </source>
</evidence>
<dbReference type="OrthoDB" id="9797664at2"/>
<name>A0A2S0VN59_9ALTE</name>
<evidence type="ECO:0008006" key="6">
    <source>
        <dbReference type="Google" id="ProtNLM"/>
    </source>
</evidence>
<dbReference type="Gene3D" id="2.120.10.30">
    <property type="entry name" value="TolB, C-terminal domain"/>
    <property type="match status" value="1"/>
</dbReference>
<protein>
    <recommendedName>
        <fullName evidence="6">Major royal jelly protein</fullName>
    </recommendedName>
</protein>
<dbReference type="RefSeq" id="WP_108601720.1">
    <property type="nucleotide sequence ID" value="NZ_CP026604.1"/>
</dbReference>
<dbReference type="PANTHER" id="PTHR10009">
    <property type="entry name" value="PROTEIN YELLOW-RELATED"/>
    <property type="match status" value="1"/>
</dbReference>
<keyword evidence="3" id="KW-0732">Signal</keyword>
<keyword evidence="2" id="KW-0964">Secreted</keyword>
<dbReference type="KEGG" id="cate:C2869_03980"/>
<dbReference type="Pfam" id="PF03022">
    <property type="entry name" value="MRJP"/>
    <property type="match status" value="1"/>
</dbReference>
<dbReference type="EMBL" id="CP026604">
    <property type="protein sequence ID" value="AWB65645.1"/>
    <property type="molecule type" value="Genomic_DNA"/>
</dbReference>
<evidence type="ECO:0000313" key="4">
    <source>
        <dbReference type="EMBL" id="AWB65645.1"/>
    </source>
</evidence>